<evidence type="ECO:0000256" key="5">
    <source>
        <dbReference type="SAM" id="MobiDB-lite"/>
    </source>
</evidence>
<dbReference type="PROSITE" id="PS00330">
    <property type="entry name" value="HEMOLYSIN_CALCIUM"/>
    <property type="match status" value="4"/>
</dbReference>
<dbReference type="RefSeq" id="WP_170851698.1">
    <property type="nucleotide sequence ID" value="NZ_CP067127.1"/>
</dbReference>
<keyword evidence="8" id="KW-1185">Reference proteome</keyword>
<dbReference type="GO" id="GO:0005509">
    <property type="term" value="F:calcium ion binding"/>
    <property type="evidence" value="ECO:0007669"/>
    <property type="project" value="InterPro"/>
</dbReference>
<dbReference type="InterPro" id="IPR001343">
    <property type="entry name" value="Hemolysn_Ca-bd"/>
</dbReference>
<evidence type="ECO:0000256" key="1">
    <source>
        <dbReference type="ARBA" id="ARBA00001913"/>
    </source>
</evidence>
<dbReference type="Pfam" id="PF00353">
    <property type="entry name" value="HemolysinCabind"/>
    <property type="match status" value="3"/>
</dbReference>
<comment type="cofactor">
    <cofactor evidence="1">
        <name>Ca(2+)</name>
        <dbReference type="ChEBI" id="CHEBI:29108"/>
    </cofactor>
</comment>
<dbReference type="Pfam" id="PF08548">
    <property type="entry name" value="Peptidase_M10_C"/>
    <property type="match status" value="1"/>
</dbReference>
<dbReference type="PRINTS" id="PR00313">
    <property type="entry name" value="CABNDNGRPT"/>
</dbReference>
<dbReference type="Proteomes" id="UP000199054">
    <property type="component" value="Unassembled WGS sequence"/>
</dbReference>
<keyword evidence="4" id="KW-0677">Repeat</keyword>
<evidence type="ECO:0000256" key="4">
    <source>
        <dbReference type="ARBA" id="ARBA00022737"/>
    </source>
</evidence>
<evidence type="ECO:0000313" key="8">
    <source>
        <dbReference type="Proteomes" id="UP000199054"/>
    </source>
</evidence>
<dbReference type="InterPro" id="IPR050557">
    <property type="entry name" value="RTX_toxin/Mannuronan_C5-epim"/>
</dbReference>
<dbReference type="GO" id="GO:0005615">
    <property type="term" value="C:extracellular space"/>
    <property type="evidence" value="ECO:0007669"/>
    <property type="project" value="InterPro"/>
</dbReference>
<evidence type="ECO:0000259" key="6">
    <source>
        <dbReference type="Pfam" id="PF08548"/>
    </source>
</evidence>
<protein>
    <submittedName>
        <fullName evidence="7">Hemolysin-type calcium-binding repeat-containing protein</fullName>
    </submittedName>
</protein>
<proteinExistence type="predicted"/>
<evidence type="ECO:0000256" key="2">
    <source>
        <dbReference type="ARBA" id="ARBA00004613"/>
    </source>
</evidence>
<dbReference type="InterPro" id="IPR013858">
    <property type="entry name" value="Peptidase_M10B_C"/>
</dbReference>
<feature type="domain" description="Peptidase M10 serralysin C-terminal" evidence="6">
    <location>
        <begin position="524"/>
        <end position="646"/>
    </location>
</feature>
<dbReference type="InterPro" id="IPR018511">
    <property type="entry name" value="Hemolysin-typ_Ca-bd_CS"/>
</dbReference>
<organism evidence="7 8">
    <name type="scientific">Paracoccus alcaliphilus</name>
    <dbReference type="NCBI Taxonomy" id="34002"/>
    <lineage>
        <taxon>Bacteria</taxon>
        <taxon>Pseudomonadati</taxon>
        <taxon>Pseudomonadota</taxon>
        <taxon>Alphaproteobacteria</taxon>
        <taxon>Rhodobacterales</taxon>
        <taxon>Paracoccaceae</taxon>
        <taxon>Paracoccus</taxon>
    </lineage>
</organism>
<dbReference type="STRING" id="34002.SAMN04489859_100229"/>
<feature type="region of interest" description="Disordered" evidence="5">
    <location>
        <begin position="440"/>
        <end position="513"/>
    </location>
</feature>
<accession>A0A1H8EDV0</accession>
<name>A0A1H8EDV0_9RHOB</name>
<dbReference type="SUPFAM" id="SSF51120">
    <property type="entry name" value="beta-Roll"/>
    <property type="match status" value="1"/>
</dbReference>
<dbReference type="AlphaFoldDB" id="A0A1H8EDV0"/>
<reference evidence="7 8" key="1">
    <citation type="submission" date="2016-10" db="EMBL/GenBank/DDBJ databases">
        <authorList>
            <person name="de Groot N.N."/>
        </authorList>
    </citation>
    <scope>NUCLEOTIDE SEQUENCE [LARGE SCALE GENOMIC DNA]</scope>
    <source>
        <strain evidence="7 8">DSM 8512</strain>
    </source>
</reference>
<evidence type="ECO:0000313" key="7">
    <source>
        <dbReference type="EMBL" id="SEN17741.1"/>
    </source>
</evidence>
<dbReference type="EMBL" id="FODE01000002">
    <property type="protein sequence ID" value="SEN17741.1"/>
    <property type="molecule type" value="Genomic_DNA"/>
</dbReference>
<dbReference type="PANTHER" id="PTHR38340">
    <property type="entry name" value="S-LAYER PROTEIN"/>
    <property type="match status" value="1"/>
</dbReference>
<gene>
    <name evidence="7" type="ORF">SAMN04489859_100229</name>
</gene>
<evidence type="ECO:0000256" key="3">
    <source>
        <dbReference type="ARBA" id="ARBA00022525"/>
    </source>
</evidence>
<dbReference type="PANTHER" id="PTHR38340:SF1">
    <property type="entry name" value="S-LAYER PROTEIN"/>
    <property type="match status" value="1"/>
</dbReference>
<dbReference type="InterPro" id="IPR011049">
    <property type="entry name" value="Serralysin-like_metalloprot_C"/>
</dbReference>
<dbReference type="Gene3D" id="2.150.10.10">
    <property type="entry name" value="Serralysin-like metalloprotease, C-terminal"/>
    <property type="match status" value="3"/>
</dbReference>
<keyword evidence="3" id="KW-0964">Secreted</keyword>
<sequence length="647" mass="68550">MPTYFLSANRDSVQQDPYLLQLENGSILGLWTDLKPDPGVRGSFGVYGRSWQGDLGGAAASDVRINNLTDDIQRSPAATSFANGNFAVIFESRGPSAINGHDDAYFDSYIKFFNADGSPRGQARQLTPNTTDDHYVVDIVTLSNGQAVTLVARYESGGFYDLLAYRHRPNGQQVADPVRLVDDAEVYVNSWTGAGYISPSIAASGNGQYAVSWHQRTVQGDLIGYAVWVQTYRADGTPISDARVIAPLIASEADRFGLEQSHSEIAGRTAGGYGLAWMREEATTSDSDVFFRLLNPNGSAATAAVRVNSDRREGTQVLQDVVDLGAGRTLVTYFDDGNLYGRAFGPGGKALQGSFRITQEEPYDLMGGGNSIISQQGQIVSSFRAEISYAYDDDVLIASRNLTLPKVTAGPGDNRVQGTFVNDQLYGQKGNDTLFGDRGNDRLFGGPGHDTLSGQAGHDTLDGGSGNDVLRGGAGNDLLRGGAGRDTLQGDAGRDTLEGGSGNDVLRGGAGNDVLRGDGGADSLFGGGGQDRLVGGAGADRMTGGAGADMFVFREVRDSPAGAGRDRILDFQPGTDHLDLRQIDGNIRQAGNQALEFNGTQPGANAVWYSREGGSVFVRGDVDGDTRPDFAIQLIGISALTADDFLL</sequence>
<comment type="subcellular location">
    <subcellularLocation>
        <location evidence="2">Secreted</location>
    </subcellularLocation>
</comment>